<dbReference type="AlphaFoldDB" id="A0A1V8NZJ3"/>
<reference evidence="1 2" key="1">
    <citation type="submission" date="2017-03" db="EMBL/GenBank/DDBJ databases">
        <authorList>
            <person name="Afonso C.L."/>
            <person name="Miller P.J."/>
            <person name="Scott M.A."/>
            <person name="Spackman E."/>
            <person name="Goraichik I."/>
            <person name="Dimitrov K.M."/>
            <person name="Suarez D.L."/>
            <person name="Swayne D.E."/>
        </authorList>
    </citation>
    <scope>NUCLEOTIDE SEQUENCE [LARGE SCALE GENOMIC DNA]</scope>
    <source>
        <strain evidence="1 2">ATCC 51113</strain>
    </source>
</reference>
<accession>A0A1V8NZJ3</accession>
<organism evidence="1 2">
    <name type="scientific">Citrobacter braakii</name>
    <dbReference type="NCBI Taxonomy" id="57706"/>
    <lineage>
        <taxon>Bacteria</taxon>
        <taxon>Pseudomonadati</taxon>
        <taxon>Pseudomonadota</taxon>
        <taxon>Gammaproteobacteria</taxon>
        <taxon>Enterobacterales</taxon>
        <taxon>Enterobacteriaceae</taxon>
        <taxon>Citrobacter</taxon>
        <taxon>Citrobacter freundii complex</taxon>
    </lineage>
</organism>
<evidence type="ECO:0000313" key="2">
    <source>
        <dbReference type="Proteomes" id="UP000192573"/>
    </source>
</evidence>
<dbReference type="EMBL" id="NAEW01000004">
    <property type="protein sequence ID" value="OQM41862.1"/>
    <property type="molecule type" value="Genomic_DNA"/>
</dbReference>
<evidence type="ECO:0000313" key="1">
    <source>
        <dbReference type="EMBL" id="OQM41862.1"/>
    </source>
</evidence>
<dbReference type="RefSeq" id="WP_080859086.1">
    <property type="nucleotide sequence ID" value="NZ_CP077405.1"/>
</dbReference>
<sequence>MSDQQFDITKVKEVNQIEDSAKVNRLLAQGWVLLKVSESQWRDDEGAIRSTIIYTVGNTD</sequence>
<proteinExistence type="predicted"/>
<name>A0A1V8NZJ3_CITBR</name>
<dbReference type="Proteomes" id="UP000192573">
    <property type="component" value="Unassembled WGS sequence"/>
</dbReference>
<evidence type="ECO:0008006" key="3">
    <source>
        <dbReference type="Google" id="ProtNLM"/>
    </source>
</evidence>
<protein>
    <recommendedName>
        <fullName evidence="3">DUF4177 domain-containing protein</fullName>
    </recommendedName>
</protein>
<gene>
    <name evidence="1" type="ORF">BZK42_09935</name>
</gene>
<comment type="caution">
    <text evidence="1">The sequence shown here is derived from an EMBL/GenBank/DDBJ whole genome shotgun (WGS) entry which is preliminary data.</text>
</comment>